<dbReference type="Gene3D" id="1.20.1270.50">
    <property type="entry name" value="Glycoside hydrolase family 38, central domain"/>
    <property type="match status" value="1"/>
</dbReference>
<comment type="similarity">
    <text evidence="1 6">Belongs to the glycosyl hydrolase 38 family.</text>
</comment>
<keyword evidence="5 6" id="KW-0326">Glycosidase</keyword>
<dbReference type="EC" id="3.2.1.-" evidence="6"/>
<dbReference type="InterPro" id="IPR050843">
    <property type="entry name" value="Glycosyl_Hydrlase_38"/>
</dbReference>
<dbReference type="SUPFAM" id="SSF88713">
    <property type="entry name" value="Glycoside hydrolase/deacetylase"/>
    <property type="match status" value="1"/>
</dbReference>
<reference evidence="10" key="2">
    <citation type="submission" date="2021-01" db="UniProtKB">
        <authorList>
            <consortium name="EnsemblMetazoa"/>
        </authorList>
    </citation>
    <scope>IDENTIFICATION</scope>
</reference>
<comment type="cofactor">
    <cofactor evidence="6">
        <name>Zn(2+)</name>
        <dbReference type="ChEBI" id="CHEBI:29105"/>
    </cofactor>
    <text evidence="6">Binds 1 zinc ion per subunit.</text>
</comment>
<keyword evidence="8" id="KW-0472">Membrane</keyword>
<dbReference type="RefSeq" id="XP_011673874.2">
    <property type="nucleotide sequence ID" value="XM_011675572.2"/>
</dbReference>
<dbReference type="InterPro" id="IPR015341">
    <property type="entry name" value="Glyco_hydro_38_cen"/>
</dbReference>
<dbReference type="GO" id="GO:0006013">
    <property type="term" value="P:mannose metabolic process"/>
    <property type="evidence" value="ECO:0007669"/>
    <property type="project" value="InterPro"/>
</dbReference>
<keyword evidence="8" id="KW-1133">Transmembrane helix</keyword>
<keyword evidence="3 6" id="KW-0378">Hydrolase</keyword>
<evidence type="ECO:0000256" key="6">
    <source>
        <dbReference type="RuleBase" id="RU361199"/>
    </source>
</evidence>
<dbReference type="GO" id="GO:0030246">
    <property type="term" value="F:carbohydrate binding"/>
    <property type="evidence" value="ECO:0007669"/>
    <property type="project" value="InterPro"/>
</dbReference>
<evidence type="ECO:0000256" key="5">
    <source>
        <dbReference type="ARBA" id="ARBA00023295"/>
    </source>
</evidence>
<reference evidence="11" key="1">
    <citation type="submission" date="2015-02" db="EMBL/GenBank/DDBJ databases">
        <title>Genome sequencing for Strongylocentrotus purpuratus.</title>
        <authorList>
            <person name="Murali S."/>
            <person name="Liu Y."/>
            <person name="Vee V."/>
            <person name="English A."/>
            <person name="Wang M."/>
            <person name="Skinner E."/>
            <person name="Han Y."/>
            <person name="Muzny D.M."/>
            <person name="Worley K.C."/>
            <person name="Gibbs R.A."/>
        </authorList>
    </citation>
    <scope>NUCLEOTIDE SEQUENCE</scope>
</reference>
<dbReference type="InterPro" id="IPR037094">
    <property type="entry name" value="Glyco_hydro_38_cen_sf"/>
</dbReference>
<dbReference type="InterPro" id="IPR011013">
    <property type="entry name" value="Gal_mutarotase_sf_dom"/>
</dbReference>
<dbReference type="Gene3D" id="2.60.40.1360">
    <property type="match status" value="1"/>
</dbReference>
<evidence type="ECO:0000256" key="7">
    <source>
        <dbReference type="SAM" id="MobiDB-lite"/>
    </source>
</evidence>
<protein>
    <recommendedName>
        <fullName evidence="6">Alpha-mannosidase</fullName>
        <ecNumber evidence="6">3.2.1.-</ecNumber>
    </recommendedName>
</protein>
<dbReference type="Proteomes" id="UP000007110">
    <property type="component" value="Unassembled WGS sequence"/>
</dbReference>
<dbReference type="OrthoDB" id="2016903at2759"/>
<dbReference type="InterPro" id="IPR027291">
    <property type="entry name" value="Glyco_hydro_38_N_sf"/>
</dbReference>
<feature type="domain" description="Glycoside hydrolase family 38 central" evidence="9">
    <location>
        <begin position="378"/>
        <end position="462"/>
    </location>
</feature>
<evidence type="ECO:0000256" key="1">
    <source>
        <dbReference type="ARBA" id="ARBA00009792"/>
    </source>
</evidence>
<dbReference type="CTD" id="23324"/>
<dbReference type="InterPro" id="IPR011330">
    <property type="entry name" value="Glyco_hydro/deAcase_b/a-brl"/>
</dbReference>
<dbReference type="InterPro" id="IPR028995">
    <property type="entry name" value="Glyco_hydro_57/38_cen_sf"/>
</dbReference>
<evidence type="ECO:0000256" key="3">
    <source>
        <dbReference type="ARBA" id="ARBA00022801"/>
    </source>
</evidence>
<dbReference type="AlphaFoldDB" id="A0A7M7HMR7"/>
<feature type="region of interest" description="Disordered" evidence="7">
    <location>
        <begin position="600"/>
        <end position="620"/>
    </location>
</feature>
<dbReference type="GeneID" id="756277"/>
<dbReference type="Gene3D" id="2.60.40.1180">
    <property type="entry name" value="Golgi alpha-mannosidase II"/>
    <property type="match status" value="1"/>
</dbReference>
<dbReference type="SUPFAM" id="SSF88688">
    <property type="entry name" value="Families 57/38 glycoside transferase middle domain"/>
    <property type="match status" value="1"/>
</dbReference>
<dbReference type="Pfam" id="PF07748">
    <property type="entry name" value="Glyco_hydro_38C"/>
    <property type="match status" value="1"/>
</dbReference>
<dbReference type="PANTHER" id="PTHR11607">
    <property type="entry name" value="ALPHA-MANNOSIDASE"/>
    <property type="match status" value="1"/>
</dbReference>
<dbReference type="InterPro" id="IPR013780">
    <property type="entry name" value="Glyco_hydro_b"/>
</dbReference>
<keyword evidence="4 6" id="KW-0862">Zinc</keyword>
<evidence type="ECO:0000313" key="11">
    <source>
        <dbReference type="Proteomes" id="UP000007110"/>
    </source>
</evidence>
<dbReference type="Pfam" id="PF09261">
    <property type="entry name" value="Alpha-mann_mid"/>
    <property type="match status" value="1"/>
</dbReference>
<evidence type="ECO:0000313" key="10">
    <source>
        <dbReference type="EnsemblMetazoa" id="XP_011673874"/>
    </source>
</evidence>
<accession>A0A7M7HMR7</accession>
<dbReference type="InParanoid" id="A0A7M7HMR7"/>
<dbReference type="CDD" id="cd10811">
    <property type="entry name" value="GH38N_AMII_Epman_like"/>
    <property type="match status" value="1"/>
</dbReference>
<evidence type="ECO:0000256" key="4">
    <source>
        <dbReference type="ARBA" id="ARBA00022833"/>
    </source>
</evidence>
<feature type="transmembrane region" description="Helical" evidence="8">
    <location>
        <begin position="7"/>
        <end position="30"/>
    </location>
</feature>
<evidence type="ECO:0000259" key="9">
    <source>
        <dbReference type="SMART" id="SM00872"/>
    </source>
</evidence>
<keyword evidence="11" id="KW-1185">Reference proteome</keyword>
<dbReference type="OMA" id="LWMILGS"/>
<dbReference type="SMART" id="SM00872">
    <property type="entry name" value="Alpha-mann_mid"/>
    <property type="match status" value="1"/>
</dbReference>
<dbReference type="Gene3D" id="3.20.110.10">
    <property type="entry name" value="Glycoside hydrolase 38, N terminal domain"/>
    <property type="match status" value="1"/>
</dbReference>
<name>A0A7M7HMR7_STRPU</name>
<evidence type="ECO:0000256" key="2">
    <source>
        <dbReference type="ARBA" id="ARBA00022723"/>
    </source>
</evidence>
<feature type="region of interest" description="Disordered" evidence="7">
    <location>
        <begin position="1013"/>
        <end position="1063"/>
    </location>
</feature>
<dbReference type="GO" id="GO:0005764">
    <property type="term" value="C:lysosome"/>
    <property type="evidence" value="ECO:0000318"/>
    <property type="project" value="GO_Central"/>
</dbReference>
<dbReference type="Gene3D" id="2.70.98.30">
    <property type="entry name" value="Golgi alpha-mannosidase II, domain 4"/>
    <property type="match status" value="1"/>
</dbReference>
<feature type="compositionally biased region" description="Low complexity" evidence="7">
    <location>
        <begin position="1030"/>
        <end position="1063"/>
    </location>
</feature>
<proteinExistence type="inferred from homology"/>
<dbReference type="PANTHER" id="PTHR11607:SF28">
    <property type="entry name" value="EPIDIDYMIS-SPECIFIC ALPHA-MANNOSIDASE"/>
    <property type="match status" value="1"/>
</dbReference>
<organism evidence="10 11">
    <name type="scientific">Strongylocentrotus purpuratus</name>
    <name type="common">Purple sea urchin</name>
    <dbReference type="NCBI Taxonomy" id="7668"/>
    <lineage>
        <taxon>Eukaryota</taxon>
        <taxon>Metazoa</taxon>
        <taxon>Echinodermata</taxon>
        <taxon>Eleutherozoa</taxon>
        <taxon>Echinozoa</taxon>
        <taxon>Echinoidea</taxon>
        <taxon>Euechinoidea</taxon>
        <taxon>Echinacea</taxon>
        <taxon>Camarodonta</taxon>
        <taxon>Echinidea</taxon>
        <taxon>Strongylocentrotidae</taxon>
        <taxon>Strongylocentrotus</taxon>
    </lineage>
</organism>
<dbReference type="FunFam" id="3.20.110.10:FF:000004">
    <property type="entry name" value="Alpha-mannosidase"/>
    <property type="match status" value="1"/>
</dbReference>
<sequence>MALLKRNFFIVITISVNFLIGSGVVTVQGLGVEREDEVDNAYSDGDTLNVYVIPHSHMDVGWVYTVKESMHAYAANVYTTVIAELGRNPARRFIAVEQEFFRLWWDGVATEKQKSQTRKFVSNGQLEFIIGGQVMHDEAVTELSAIIQQMTEGHAFIYETFGVRPRFGWHVDPFGATAATPTLFALMGFNAHLTSRINYDQKAAMMKAKGLQFVWQASPSLGSSQSMFTHVMDTYSYCAPMEHPPFSNRSAYMWNGVAKFPDPPADGIYPNMSDPVTTQNMGQYADFMVANIRKRAAWFKTPHLLWPWGCDKQFFNATDQYENMERLLVHINQQRSKYNIKIRQATLGQFFTALHNSDTTWDVKNSGDFIPYSTAREEAWTGFYTSRIELKGIARASQATLRAGETLFSLYTHLFNISRTINTTSALEKIKKLRWATAEVQHHDGVTGTEAPVVRDMYISHLRDGSQATISVLTDILNELTQVNARETEHHNERYNVLGLKSEISEGKSTLTYAVYNSLGWTVRRLVRIEVNSPNVTVLDARGQPVISQVNPPSNGSQLYQLYFFATIPPIGYQIFVLLFINENQRLLQSQCPTVRSYGAATEDAGGMDEGEGRGDSEGDEISIENECYKISFDRSTNALSSITNKQNGKTTTMSAGFLEYHVFHDVLYGQTSNNYVFRPYGPATVIGSVRTQLNVSTGVLVNETTQHFYGLFDVESRYSVTMRLINDASGHPDKLSCSHIEVDFKVGPLSMNKELVYRFSTLLKSNGNLYADVNAFQTMNRSRRHGATIAQNFYPMVSSAYIEDASNDERLMLLSERSHGVSSQSDGDIEVMLHRRVVNNEFETHNYNLTLEEPSVATSTFWLLLGNASTTSELRHRSWLQLENPPVAVQLGSGWSSVKEVNWSALQSRRFHSAIANVLPKNIHLLTFKTPGWNYNVSAKTSQSTGGSPLNLSRILLRLQHLYEVGEHPILSRNVTVDLQMILSPLGMIKTVDERSLTGIWNITQMNRWKWRRADEGRSQSPDMSISNTITHAEPTTTLTTTTEPTTTTAPAPTTTATPPSFTYTLQPQEIKTFFVIMNAPTE</sequence>
<dbReference type="InterPro" id="IPR011682">
    <property type="entry name" value="Glyco_hydro_38_C"/>
</dbReference>
<dbReference type="InterPro" id="IPR000602">
    <property type="entry name" value="Glyco_hydro_38_N"/>
</dbReference>
<dbReference type="GO" id="GO:0004559">
    <property type="term" value="F:alpha-mannosidase activity"/>
    <property type="evidence" value="ECO:0000318"/>
    <property type="project" value="GO_Central"/>
</dbReference>
<dbReference type="SUPFAM" id="SSF74650">
    <property type="entry name" value="Galactose mutarotase-like"/>
    <property type="match status" value="1"/>
</dbReference>
<dbReference type="Pfam" id="PF01074">
    <property type="entry name" value="Glyco_hydro_38N"/>
    <property type="match status" value="1"/>
</dbReference>
<keyword evidence="2 6" id="KW-0479">Metal-binding</keyword>
<dbReference type="GO" id="GO:0046872">
    <property type="term" value="F:metal ion binding"/>
    <property type="evidence" value="ECO:0007669"/>
    <property type="project" value="UniProtKB-KW"/>
</dbReference>
<evidence type="ECO:0000256" key="8">
    <source>
        <dbReference type="SAM" id="Phobius"/>
    </source>
</evidence>
<feature type="compositionally biased region" description="Polar residues" evidence="7">
    <location>
        <begin position="1020"/>
        <end position="1029"/>
    </location>
</feature>
<dbReference type="EnsemblMetazoa" id="XM_011675572">
    <property type="protein sequence ID" value="XP_011673874"/>
    <property type="gene ID" value="LOC756277"/>
</dbReference>
<dbReference type="KEGG" id="spu:756277"/>
<keyword evidence="8" id="KW-0812">Transmembrane</keyword>